<protein>
    <submittedName>
        <fullName evidence="9">CCA tRNA nucleotidyltransferase, mitochondrial</fullName>
        <ecNumber evidence="9">2.7.7.72</ecNumber>
    </submittedName>
</protein>
<evidence type="ECO:0000256" key="2">
    <source>
        <dbReference type="ARBA" id="ARBA00022679"/>
    </source>
</evidence>
<feature type="compositionally biased region" description="Low complexity" evidence="6">
    <location>
        <begin position="10"/>
        <end position="22"/>
    </location>
</feature>
<dbReference type="Gene3D" id="3.30.460.10">
    <property type="entry name" value="Beta Polymerase, domain 2"/>
    <property type="match status" value="1"/>
</dbReference>
<keyword evidence="3" id="KW-0547">Nucleotide-binding</keyword>
<dbReference type="Gene3D" id="1.10.3090.10">
    <property type="entry name" value="cca-adding enzyme, domain 2"/>
    <property type="match status" value="1"/>
</dbReference>
<dbReference type="EMBL" id="JBBBZM010000004">
    <property type="protein sequence ID" value="KAL0640399.1"/>
    <property type="molecule type" value="Genomic_DNA"/>
</dbReference>
<accession>A0ABR3GWS4</accession>
<dbReference type="SUPFAM" id="SSF81301">
    <property type="entry name" value="Nucleotidyltransferase"/>
    <property type="match status" value="1"/>
</dbReference>
<comment type="similarity">
    <text evidence="1 5">Belongs to the tRNA nucleotidyltransferase/poly(A) polymerase family.</text>
</comment>
<proteinExistence type="inferred from homology"/>
<dbReference type="Pfam" id="PF01743">
    <property type="entry name" value="PolyA_pol"/>
    <property type="match status" value="1"/>
</dbReference>
<dbReference type="CDD" id="cd05398">
    <property type="entry name" value="NT_ClassII-CCAase"/>
    <property type="match status" value="1"/>
</dbReference>
<keyword evidence="10" id="KW-1185">Reference proteome</keyword>
<evidence type="ECO:0000256" key="1">
    <source>
        <dbReference type="ARBA" id="ARBA00007265"/>
    </source>
</evidence>
<evidence type="ECO:0000259" key="7">
    <source>
        <dbReference type="Pfam" id="PF01743"/>
    </source>
</evidence>
<evidence type="ECO:0000256" key="5">
    <source>
        <dbReference type="RuleBase" id="RU003953"/>
    </source>
</evidence>
<feature type="domain" description="tRNA nucleotidyltransferase/poly(A) polymerase RNA and SrmB- binding" evidence="8">
    <location>
        <begin position="246"/>
        <end position="305"/>
    </location>
</feature>
<evidence type="ECO:0000313" key="9">
    <source>
        <dbReference type="EMBL" id="KAL0640399.1"/>
    </source>
</evidence>
<evidence type="ECO:0000256" key="6">
    <source>
        <dbReference type="SAM" id="MobiDB-lite"/>
    </source>
</evidence>
<keyword evidence="9" id="KW-0548">Nucleotidyltransferase</keyword>
<sequence>MAAQVRSREPSLSPSTPESPSSPKRRRLHSSSHSPTPTMSTPSISLSSRESALCQLLVDVGAEIDTAAPPDTEPIVLRFTGGWVRDKLLGIPSNDIDVGINRMTGFDFGNCLASFLDRHKESYDILPGTLHKIESNPEKSKHLETATTKLMGLDIDLVNLRSETYGTGSRIPEMKFGTPVQDALRRDCTVNALFYNLHSQQVEDFTGRGLEDMKNKLIRTPLSPFETFDDDPLRVLRLIRFSSRLGFEIVPEAKEAMKNPDIQSALRLKISRERVGIETEKMLKGNNPSAALRQIHTLSLYDSIFAPPTKTLPPLQTQHIPRAVSALTYILSPSTHSRFPHVSSLFFNDYNMYLAWLFAALTPWELHMFPGVGARKPIPGAAVAAREGIKAPNKVFDTLVRSYNNLVTIRTVMQTVGGGQMWARNTAGMFVRGLGPDWRNQVQCCVLLDLAKTWKDNETEPSPECEVLLNACNTLVCKIKELGVTNAYDVHPILDGNELTSILGFRPGPWVSGMLERVVDWQWQNEGVDKEAAAAWVLGEKEALVLAGAVAMGEGKRGREKKAKV</sequence>
<reference evidence="9 10" key="1">
    <citation type="submission" date="2024-02" db="EMBL/GenBank/DDBJ databases">
        <title>Discinaceae phylogenomics.</title>
        <authorList>
            <person name="Dirks A.C."/>
            <person name="James T.Y."/>
        </authorList>
    </citation>
    <scope>NUCLEOTIDE SEQUENCE [LARGE SCALE GENOMIC DNA]</scope>
    <source>
        <strain evidence="9 10">ACD0624</strain>
    </source>
</reference>
<feature type="compositionally biased region" description="Low complexity" evidence="6">
    <location>
        <begin position="31"/>
        <end position="45"/>
    </location>
</feature>
<feature type="domain" description="Poly A polymerase head" evidence="7">
    <location>
        <begin position="77"/>
        <end position="219"/>
    </location>
</feature>
<evidence type="ECO:0000259" key="8">
    <source>
        <dbReference type="Pfam" id="PF12627"/>
    </source>
</evidence>
<dbReference type="InterPro" id="IPR032828">
    <property type="entry name" value="PolyA_RNA-bd"/>
</dbReference>
<dbReference type="EC" id="2.7.7.72" evidence="9"/>
<evidence type="ECO:0000313" key="10">
    <source>
        <dbReference type="Proteomes" id="UP001447188"/>
    </source>
</evidence>
<evidence type="ECO:0000256" key="3">
    <source>
        <dbReference type="ARBA" id="ARBA00022741"/>
    </source>
</evidence>
<keyword evidence="2 5" id="KW-0808">Transferase</keyword>
<dbReference type="Proteomes" id="UP001447188">
    <property type="component" value="Unassembled WGS sequence"/>
</dbReference>
<evidence type="ECO:0000256" key="4">
    <source>
        <dbReference type="ARBA" id="ARBA00022884"/>
    </source>
</evidence>
<dbReference type="InterPro" id="IPR043519">
    <property type="entry name" value="NT_sf"/>
</dbReference>
<dbReference type="PANTHER" id="PTHR13734:SF5">
    <property type="entry name" value="CCA TRNA NUCLEOTIDYLTRANSFERASE, MITOCHONDRIAL"/>
    <property type="match status" value="1"/>
</dbReference>
<dbReference type="SUPFAM" id="SSF81891">
    <property type="entry name" value="Poly A polymerase C-terminal region-like"/>
    <property type="match status" value="1"/>
</dbReference>
<feature type="region of interest" description="Disordered" evidence="6">
    <location>
        <begin position="1"/>
        <end position="45"/>
    </location>
</feature>
<dbReference type="PANTHER" id="PTHR13734">
    <property type="entry name" value="TRNA-NUCLEOTIDYLTRANSFERASE"/>
    <property type="match status" value="1"/>
</dbReference>
<dbReference type="GO" id="GO:0004810">
    <property type="term" value="F:CCA tRNA nucleotidyltransferase activity"/>
    <property type="evidence" value="ECO:0007669"/>
    <property type="project" value="UniProtKB-EC"/>
</dbReference>
<name>A0ABR3GWS4_9PEZI</name>
<dbReference type="InterPro" id="IPR002646">
    <property type="entry name" value="PolA_pol_head_dom"/>
</dbReference>
<dbReference type="Pfam" id="PF12627">
    <property type="entry name" value="PolyA_pol_RNAbd"/>
    <property type="match status" value="1"/>
</dbReference>
<comment type="caution">
    <text evidence="9">The sequence shown here is derived from an EMBL/GenBank/DDBJ whole genome shotgun (WGS) entry which is preliminary data.</text>
</comment>
<gene>
    <name evidence="9" type="primary">CCA1_1</name>
    <name evidence="9" type="ORF">Q9L58_000681</name>
</gene>
<keyword evidence="4 5" id="KW-0694">RNA-binding</keyword>
<organism evidence="9 10">
    <name type="scientific">Discina gigas</name>
    <dbReference type="NCBI Taxonomy" id="1032678"/>
    <lineage>
        <taxon>Eukaryota</taxon>
        <taxon>Fungi</taxon>
        <taxon>Dikarya</taxon>
        <taxon>Ascomycota</taxon>
        <taxon>Pezizomycotina</taxon>
        <taxon>Pezizomycetes</taxon>
        <taxon>Pezizales</taxon>
        <taxon>Discinaceae</taxon>
        <taxon>Discina</taxon>
    </lineage>
</organism>